<evidence type="ECO:0000259" key="3">
    <source>
        <dbReference type="Pfam" id="PF16220"/>
    </source>
</evidence>
<feature type="domain" description="FecR N-terminal" evidence="3">
    <location>
        <begin position="17"/>
        <end position="57"/>
    </location>
</feature>
<feature type="domain" description="FecR protein" evidence="2">
    <location>
        <begin position="127"/>
        <end position="209"/>
    </location>
</feature>
<keyword evidence="1" id="KW-1133">Transmembrane helix</keyword>
<accession>A0A316HN15</accession>
<protein>
    <submittedName>
        <fullName evidence="4">FecR family protein</fullName>
    </submittedName>
</protein>
<dbReference type="Gene3D" id="2.60.120.1440">
    <property type="match status" value="1"/>
</dbReference>
<gene>
    <name evidence="4" type="ORF">C7456_12123</name>
</gene>
<comment type="caution">
    <text evidence="4">The sequence shown here is derived from an EMBL/GenBank/DDBJ whole genome shotgun (WGS) entry which is preliminary data.</text>
</comment>
<organism evidence="4 5">
    <name type="scientific">Fulvimonas soli</name>
    <dbReference type="NCBI Taxonomy" id="155197"/>
    <lineage>
        <taxon>Bacteria</taxon>
        <taxon>Pseudomonadati</taxon>
        <taxon>Pseudomonadota</taxon>
        <taxon>Gammaproteobacteria</taxon>
        <taxon>Lysobacterales</taxon>
        <taxon>Rhodanobacteraceae</taxon>
        <taxon>Fulvimonas</taxon>
    </lineage>
</organism>
<evidence type="ECO:0000313" key="4">
    <source>
        <dbReference type="EMBL" id="PWK81546.1"/>
    </source>
</evidence>
<dbReference type="InterPro" id="IPR032623">
    <property type="entry name" value="FecR_N"/>
</dbReference>
<dbReference type="OrthoDB" id="9771237at2"/>
<name>A0A316HN15_9GAMM</name>
<dbReference type="AlphaFoldDB" id="A0A316HN15"/>
<feature type="transmembrane region" description="Helical" evidence="1">
    <location>
        <begin position="88"/>
        <end position="109"/>
    </location>
</feature>
<keyword evidence="1" id="KW-0812">Transmembrane</keyword>
<dbReference type="GO" id="GO:0016989">
    <property type="term" value="F:sigma factor antagonist activity"/>
    <property type="evidence" value="ECO:0007669"/>
    <property type="project" value="TreeGrafter"/>
</dbReference>
<evidence type="ECO:0000259" key="2">
    <source>
        <dbReference type="Pfam" id="PF04773"/>
    </source>
</evidence>
<dbReference type="PIRSF" id="PIRSF018266">
    <property type="entry name" value="FecR"/>
    <property type="match status" value="1"/>
</dbReference>
<dbReference type="Proteomes" id="UP000245812">
    <property type="component" value="Unassembled WGS sequence"/>
</dbReference>
<reference evidence="4 5" key="1">
    <citation type="submission" date="2018-05" db="EMBL/GenBank/DDBJ databases">
        <title>Genomic Encyclopedia of Type Strains, Phase IV (KMG-IV): sequencing the most valuable type-strain genomes for metagenomic binning, comparative biology and taxonomic classification.</title>
        <authorList>
            <person name="Goeker M."/>
        </authorList>
    </citation>
    <scope>NUCLEOTIDE SEQUENCE [LARGE SCALE GENOMIC DNA]</scope>
    <source>
        <strain evidence="4 5">DSM 14263</strain>
    </source>
</reference>
<evidence type="ECO:0000313" key="5">
    <source>
        <dbReference type="Proteomes" id="UP000245812"/>
    </source>
</evidence>
<dbReference type="Pfam" id="PF04773">
    <property type="entry name" value="FecR"/>
    <property type="match status" value="1"/>
</dbReference>
<keyword evidence="5" id="KW-1185">Reference proteome</keyword>
<sequence>MTRNLSGQPARHEPASAEEWLARLLSPESGADDRAGFERWRAADPQHAAAYAAAERIHRRAAELAGDPLLRAAARAARRAPQRSHRRAWLLAGGMAACLLLAAVLLWPAREQADLVQRYAQAAGLPQNVLLPDGTALALDAESALTIRFGAHRREVVLERGRAEFGVAHDPARPFVVRVGEASIHDVGTVFQVSRDDAGATVGLLQGRVDVSGGRSGDRWSSTLAPAQQLRIGADGRPGAVAPLDLAAARGWTQGELRFRGRRLDQLLAEMNRYSDTKLRLGDPALAALTVSGSFHAGDQQALATALARGWQLQVRRTAERELTLLPRPGATYR</sequence>
<dbReference type="RefSeq" id="WP_109724836.1">
    <property type="nucleotide sequence ID" value="NZ_MSZV01000032.1"/>
</dbReference>
<dbReference type="PANTHER" id="PTHR30273">
    <property type="entry name" value="PERIPLASMIC SIGNAL SENSOR AND SIGMA FACTOR ACTIVATOR FECR-RELATED"/>
    <property type="match status" value="1"/>
</dbReference>
<dbReference type="InterPro" id="IPR006860">
    <property type="entry name" value="FecR"/>
</dbReference>
<dbReference type="Pfam" id="PF16220">
    <property type="entry name" value="DUF4880"/>
    <property type="match status" value="1"/>
</dbReference>
<proteinExistence type="predicted"/>
<dbReference type="InterPro" id="IPR012373">
    <property type="entry name" value="Ferrdict_sens_TM"/>
</dbReference>
<dbReference type="EMBL" id="QGHC01000021">
    <property type="protein sequence ID" value="PWK81546.1"/>
    <property type="molecule type" value="Genomic_DNA"/>
</dbReference>
<keyword evidence="1" id="KW-0472">Membrane</keyword>
<evidence type="ECO:0000256" key="1">
    <source>
        <dbReference type="SAM" id="Phobius"/>
    </source>
</evidence>
<dbReference type="PANTHER" id="PTHR30273:SF2">
    <property type="entry name" value="PROTEIN FECR"/>
    <property type="match status" value="1"/>
</dbReference>